<reference evidence="3" key="2">
    <citation type="submission" date="2015-01" db="EMBL/GenBank/DDBJ databases">
        <title>Evolutionary Origins and Diversification of the Mycorrhizal Mutualists.</title>
        <authorList>
            <consortium name="DOE Joint Genome Institute"/>
            <consortium name="Mycorrhizal Genomics Consortium"/>
            <person name="Kohler A."/>
            <person name="Kuo A."/>
            <person name="Nagy L.G."/>
            <person name="Floudas D."/>
            <person name="Copeland A."/>
            <person name="Barry K.W."/>
            <person name="Cichocki N."/>
            <person name="Veneault-Fourrey C."/>
            <person name="LaButti K."/>
            <person name="Lindquist E.A."/>
            <person name="Lipzen A."/>
            <person name="Lundell T."/>
            <person name="Morin E."/>
            <person name="Murat C."/>
            <person name="Riley R."/>
            <person name="Ohm R."/>
            <person name="Sun H."/>
            <person name="Tunlid A."/>
            <person name="Henrissat B."/>
            <person name="Grigoriev I.V."/>
            <person name="Hibbett D.S."/>
            <person name="Martin F."/>
        </authorList>
    </citation>
    <scope>NUCLEOTIDE SEQUENCE [LARGE SCALE GENOMIC DNA]</scope>
    <source>
        <strain evidence="3">F 1598</strain>
    </source>
</reference>
<evidence type="ECO:0000313" key="2">
    <source>
        <dbReference type="EMBL" id="KIM73366.1"/>
    </source>
</evidence>
<dbReference type="HOGENOM" id="CLU_1133954_0_0_1"/>
<dbReference type="OrthoDB" id="163438at2759"/>
<name>A0A0C3F068_PILCF</name>
<accession>A0A0C3F068</accession>
<evidence type="ECO:0000313" key="3">
    <source>
        <dbReference type="Proteomes" id="UP000054166"/>
    </source>
</evidence>
<dbReference type="SMART" id="SM00239">
    <property type="entry name" value="C2"/>
    <property type="match status" value="1"/>
</dbReference>
<dbReference type="CDD" id="cd00030">
    <property type="entry name" value="C2"/>
    <property type="match status" value="1"/>
</dbReference>
<dbReference type="Proteomes" id="UP000054166">
    <property type="component" value="Unassembled WGS sequence"/>
</dbReference>
<dbReference type="EMBL" id="KN833084">
    <property type="protein sequence ID" value="KIM73366.1"/>
    <property type="molecule type" value="Genomic_DNA"/>
</dbReference>
<dbReference type="PROSITE" id="PS50004">
    <property type="entry name" value="C2"/>
    <property type="match status" value="1"/>
</dbReference>
<reference evidence="2 3" key="1">
    <citation type="submission" date="2014-04" db="EMBL/GenBank/DDBJ databases">
        <authorList>
            <consortium name="DOE Joint Genome Institute"/>
            <person name="Kuo A."/>
            <person name="Tarkka M."/>
            <person name="Buscot F."/>
            <person name="Kohler A."/>
            <person name="Nagy L.G."/>
            <person name="Floudas D."/>
            <person name="Copeland A."/>
            <person name="Barry K.W."/>
            <person name="Cichocki N."/>
            <person name="Veneault-Fourrey C."/>
            <person name="LaButti K."/>
            <person name="Lindquist E.A."/>
            <person name="Lipzen A."/>
            <person name="Lundell T."/>
            <person name="Morin E."/>
            <person name="Murat C."/>
            <person name="Sun H."/>
            <person name="Tunlid A."/>
            <person name="Henrissat B."/>
            <person name="Grigoriev I.V."/>
            <person name="Hibbett D.S."/>
            <person name="Martin F."/>
            <person name="Nordberg H.P."/>
            <person name="Cantor M.N."/>
            <person name="Hua S.X."/>
        </authorList>
    </citation>
    <scope>NUCLEOTIDE SEQUENCE [LARGE SCALE GENOMIC DNA]</scope>
    <source>
        <strain evidence="2 3">F 1598</strain>
    </source>
</reference>
<dbReference type="SUPFAM" id="SSF49562">
    <property type="entry name" value="C2 domain (Calcium/lipid-binding domain, CaLB)"/>
    <property type="match status" value="1"/>
</dbReference>
<feature type="domain" description="C2" evidence="1">
    <location>
        <begin position="1"/>
        <end position="111"/>
    </location>
</feature>
<keyword evidence="3" id="KW-1185">Reference proteome</keyword>
<proteinExistence type="predicted"/>
<dbReference type="STRING" id="765440.A0A0C3F068"/>
<dbReference type="InParanoid" id="A0A0C3F068"/>
<evidence type="ECO:0000259" key="1">
    <source>
        <dbReference type="PROSITE" id="PS50004"/>
    </source>
</evidence>
<dbReference type="AlphaFoldDB" id="A0A0C3F068"/>
<dbReference type="Gene3D" id="2.60.40.150">
    <property type="entry name" value="C2 domain"/>
    <property type="match status" value="1"/>
</dbReference>
<protein>
    <recommendedName>
        <fullName evidence="1">C2 domain-containing protein</fullName>
    </recommendedName>
</protein>
<organism evidence="2 3">
    <name type="scientific">Piloderma croceum (strain F 1598)</name>
    <dbReference type="NCBI Taxonomy" id="765440"/>
    <lineage>
        <taxon>Eukaryota</taxon>
        <taxon>Fungi</taxon>
        <taxon>Dikarya</taxon>
        <taxon>Basidiomycota</taxon>
        <taxon>Agaricomycotina</taxon>
        <taxon>Agaricomycetes</taxon>
        <taxon>Agaricomycetidae</taxon>
        <taxon>Atheliales</taxon>
        <taxon>Atheliaceae</taxon>
        <taxon>Piloderma</taxon>
    </lineage>
</organism>
<dbReference type="Pfam" id="PF00168">
    <property type="entry name" value="C2"/>
    <property type="match status" value="1"/>
</dbReference>
<sequence>MADELPPKAYKLHIGSIDRIVWPKKLFQKKPPNLYVEVQVGESVQHTRVVERSTTPAWNEEFSVFGYEISNLSLSVMHHTSLSLMSDTCLGGVEICLSRLLDIYAVLELRSKKGRADSTINGLITVRLSTSDPTLAGAIAMSTVRQDIERSDILAVTAAGDSRPAQVFGAAVTFVSQPGDIVTLLESVISKLDLFVRIVDQAATVHPYANFAWTVTSSLYKAIRGQIYRDQNLVDLLTIMKDVSL</sequence>
<dbReference type="InterPro" id="IPR035892">
    <property type="entry name" value="C2_domain_sf"/>
</dbReference>
<dbReference type="InterPro" id="IPR000008">
    <property type="entry name" value="C2_dom"/>
</dbReference>
<gene>
    <name evidence="2" type="ORF">PILCRDRAFT_728873</name>
</gene>